<dbReference type="GeneID" id="6749949"/>
<dbReference type="InterPro" id="IPR036770">
    <property type="entry name" value="Ankyrin_rpt-contain_sf"/>
</dbReference>
<dbReference type="InterPro" id="IPR002110">
    <property type="entry name" value="Ankyrin_rpt"/>
</dbReference>
<dbReference type="Gene3D" id="1.25.40.20">
    <property type="entry name" value="Ankyrin repeat-containing domain"/>
    <property type="match status" value="1"/>
</dbReference>
<dbReference type="KEGG" id="tad:TRIADDRAFT_19385"/>
<dbReference type="AlphaFoldDB" id="B3RLF0"/>
<dbReference type="Pfam" id="PF00023">
    <property type="entry name" value="Ank"/>
    <property type="match status" value="1"/>
</dbReference>
<dbReference type="PANTHER" id="PTHR24171">
    <property type="entry name" value="ANKYRIN REPEAT DOMAIN-CONTAINING PROTEIN 39-RELATED"/>
    <property type="match status" value="1"/>
</dbReference>
<dbReference type="PROSITE" id="PS50297">
    <property type="entry name" value="ANK_REP_REGION"/>
    <property type="match status" value="3"/>
</dbReference>
<dbReference type="Pfam" id="PF12796">
    <property type="entry name" value="Ank_2"/>
    <property type="match status" value="1"/>
</dbReference>
<dbReference type="OrthoDB" id="426293at2759"/>
<evidence type="ECO:0000313" key="4">
    <source>
        <dbReference type="EMBL" id="EDV28755.1"/>
    </source>
</evidence>
<feature type="repeat" description="ANK" evidence="3">
    <location>
        <begin position="96"/>
        <end position="128"/>
    </location>
</feature>
<dbReference type="CTD" id="6749949"/>
<dbReference type="STRING" id="10228.B3RLF0"/>
<gene>
    <name evidence="4" type="ORF">TRIADDRAFT_19385</name>
</gene>
<protein>
    <submittedName>
        <fullName evidence="4">Uncharacterized protein</fullName>
    </submittedName>
</protein>
<proteinExistence type="predicted"/>
<dbReference type="InParanoid" id="B3RLF0"/>
<feature type="repeat" description="ANK" evidence="3">
    <location>
        <begin position="63"/>
        <end position="95"/>
    </location>
</feature>
<dbReference type="PROSITE" id="PS50088">
    <property type="entry name" value="ANK_REPEAT"/>
    <property type="match status" value="3"/>
</dbReference>
<dbReference type="SUPFAM" id="SSF48403">
    <property type="entry name" value="Ankyrin repeat"/>
    <property type="match status" value="1"/>
</dbReference>
<dbReference type="PANTHER" id="PTHR24171:SF8">
    <property type="entry name" value="BRCA1-ASSOCIATED RING DOMAIN PROTEIN 1"/>
    <property type="match status" value="1"/>
</dbReference>
<dbReference type="OMA" id="AATRDCT"/>
<dbReference type="eggNOG" id="KOG4177">
    <property type="taxonomic scope" value="Eukaryota"/>
</dbReference>
<evidence type="ECO:0000256" key="1">
    <source>
        <dbReference type="ARBA" id="ARBA00022737"/>
    </source>
</evidence>
<dbReference type="PRINTS" id="PR01415">
    <property type="entry name" value="ANKYRIN"/>
</dbReference>
<evidence type="ECO:0000256" key="3">
    <source>
        <dbReference type="PROSITE-ProRule" id="PRU00023"/>
    </source>
</evidence>
<evidence type="ECO:0000256" key="2">
    <source>
        <dbReference type="ARBA" id="ARBA00023043"/>
    </source>
</evidence>
<accession>B3RLF0</accession>
<dbReference type="SMART" id="SM00248">
    <property type="entry name" value="ANK"/>
    <property type="match status" value="3"/>
</dbReference>
<evidence type="ECO:0000313" key="5">
    <source>
        <dbReference type="Proteomes" id="UP000009022"/>
    </source>
</evidence>
<keyword evidence="5" id="KW-1185">Reference proteome</keyword>
<dbReference type="Proteomes" id="UP000009022">
    <property type="component" value="Unassembled WGS sequence"/>
</dbReference>
<dbReference type="RefSeq" id="XP_002107957.1">
    <property type="nucleotide sequence ID" value="XM_002107921.1"/>
</dbReference>
<feature type="non-terminal residue" evidence="4">
    <location>
        <position position="1"/>
    </location>
</feature>
<keyword evidence="1" id="KW-0677">Repeat</keyword>
<dbReference type="EMBL" id="DS985241">
    <property type="protein sequence ID" value="EDV28755.1"/>
    <property type="molecule type" value="Genomic_DNA"/>
</dbReference>
<dbReference type="HOGENOM" id="CLU_000134_18_9_1"/>
<organism evidence="4 5">
    <name type="scientific">Trichoplax adhaerens</name>
    <name type="common">Trichoplax reptans</name>
    <dbReference type="NCBI Taxonomy" id="10228"/>
    <lineage>
        <taxon>Eukaryota</taxon>
        <taxon>Metazoa</taxon>
        <taxon>Placozoa</taxon>
        <taxon>Uniplacotomia</taxon>
        <taxon>Trichoplacea</taxon>
        <taxon>Trichoplacidae</taxon>
        <taxon>Trichoplax</taxon>
    </lineage>
</organism>
<sequence length="139" mass="14940">LLLASERGDSGEVVALLFKDHINPNVCGNNNRTPLHCAAGYGHKETVESLLQAKALVDSKTSSGRAALHEACIGGHTQVVEELLRHGACMDIQDDQMHTPMQLAAYNGEADCVKVLLEKGANGKLKSQYLLTTILFKDG</sequence>
<dbReference type="PhylomeDB" id="B3RLF0"/>
<reference evidence="4 5" key="1">
    <citation type="journal article" date="2008" name="Nature">
        <title>The Trichoplax genome and the nature of placozoans.</title>
        <authorList>
            <person name="Srivastava M."/>
            <person name="Begovic E."/>
            <person name="Chapman J."/>
            <person name="Putnam N.H."/>
            <person name="Hellsten U."/>
            <person name="Kawashima T."/>
            <person name="Kuo A."/>
            <person name="Mitros T."/>
            <person name="Salamov A."/>
            <person name="Carpenter M.L."/>
            <person name="Signorovitch A.Y."/>
            <person name="Moreno M.A."/>
            <person name="Kamm K."/>
            <person name="Grimwood J."/>
            <person name="Schmutz J."/>
            <person name="Shapiro H."/>
            <person name="Grigoriev I.V."/>
            <person name="Buss L.W."/>
            <person name="Schierwater B."/>
            <person name="Dellaporta S.L."/>
            <person name="Rokhsar D.S."/>
        </authorList>
    </citation>
    <scope>NUCLEOTIDE SEQUENCE [LARGE SCALE GENOMIC DNA]</scope>
    <source>
        <strain evidence="4 5">Grell-BS-1999</strain>
    </source>
</reference>
<name>B3RLF0_TRIAD</name>
<feature type="repeat" description="ANK" evidence="3">
    <location>
        <begin position="30"/>
        <end position="62"/>
    </location>
</feature>
<keyword evidence="2 3" id="KW-0040">ANK repeat</keyword>